<dbReference type="AlphaFoldDB" id="A0A679J1V0"/>
<protein>
    <recommendedName>
        <fullName evidence="1">BioF2-like acetyltransferase domain-containing protein</fullName>
    </recommendedName>
</protein>
<dbReference type="InterPro" id="IPR038740">
    <property type="entry name" value="BioF2-like_GNAT_dom"/>
</dbReference>
<feature type="domain" description="BioF2-like acetyltransferase" evidence="1">
    <location>
        <begin position="184"/>
        <end position="339"/>
    </location>
</feature>
<proteinExistence type="predicted"/>
<accession>A0A679J1V0</accession>
<organism evidence="2">
    <name type="scientific">Methylobacterium bullatum</name>
    <dbReference type="NCBI Taxonomy" id="570505"/>
    <lineage>
        <taxon>Bacteria</taxon>
        <taxon>Pseudomonadati</taxon>
        <taxon>Pseudomonadota</taxon>
        <taxon>Alphaproteobacteria</taxon>
        <taxon>Hyphomicrobiales</taxon>
        <taxon>Methylobacteriaceae</taxon>
        <taxon>Methylobacterium</taxon>
    </lineage>
</organism>
<name>A0A679J1V0_9HYPH</name>
<reference evidence="2" key="1">
    <citation type="submission" date="2019-12" db="EMBL/GenBank/DDBJ databases">
        <authorList>
            <person name="Cremers G."/>
        </authorList>
    </citation>
    <scope>NUCLEOTIDE SEQUENCE</scope>
    <source>
        <strain evidence="2">Mbul1</strain>
    </source>
</reference>
<dbReference type="Pfam" id="PF13480">
    <property type="entry name" value="Acetyltransf_6"/>
    <property type="match status" value="1"/>
</dbReference>
<sequence length="409" mass="45027">MIQERVRGQLVPEVFRDLASVEALWRSVESDPAALSTPYQRFDWVSAFVSAKLGCTPAEQDASLRVIVLRDPGGRPRVILPLQVARERGVRVARVIGCQHANYHMPMFASREAAAMRAEDLVGLLRRVGHEAGIDVYLLGHQPRFWDGAANPLSLHAAPAVSDAYGLILGPDSETTAKRVFSADARKKMRSKERKLIEAFGPVEYRVAASAEEVKAYLAAFFTQKASRFAAMGIANPYADEGIRRFIATGACRQDDPNEVRGAAIEVSALVACNDGRVFATFAGAVSDARYSGMMTSFDQDPVVGRSSPGDILLQHLIRDQTERGRRSFDLGVGEARYKANICDETIQLGEVTIAVTLRGHLFAIPSMAATRLKRRIKRSERLARWAKAVRKAIRRSGRHGRRVGEAQT</sequence>
<evidence type="ECO:0000259" key="1">
    <source>
        <dbReference type="Pfam" id="PF13480"/>
    </source>
</evidence>
<dbReference type="InterPro" id="IPR016181">
    <property type="entry name" value="Acyl_CoA_acyltransferase"/>
</dbReference>
<dbReference type="SUPFAM" id="SSF55729">
    <property type="entry name" value="Acyl-CoA N-acyltransferases (Nat)"/>
    <property type="match status" value="1"/>
</dbReference>
<dbReference type="EMBL" id="LR743504">
    <property type="protein sequence ID" value="CAA2106282.1"/>
    <property type="molecule type" value="Genomic_DNA"/>
</dbReference>
<gene>
    <name evidence="2" type="ORF">MBUL_03603</name>
</gene>
<evidence type="ECO:0000313" key="2">
    <source>
        <dbReference type="EMBL" id="CAA2106282.1"/>
    </source>
</evidence>